<dbReference type="EMBL" id="JAJEQR010000123">
    <property type="protein sequence ID" value="MCC2232889.1"/>
    <property type="molecule type" value="Genomic_DNA"/>
</dbReference>
<dbReference type="AlphaFoldDB" id="A0AAE3EDD9"/>
<dbReference type="Proteomes" id="UP001198182">
    <property type="component" value="Unassembled WGS sequence"/>
</dbReference>
<evidence type="ECO:0000313" key="2">
    <source>
        <dbReference type="EMBL" id="MCC2232889.1"/>
    </source>
</evidence>
<dbReference type="PANTHER" id="PTHR30383">
    <property type="entry name" value="THIOESTERASE 1/PROTEASE 1/LYSOPHOSPHOLIPASE L1"/>
    <property type="match status" value="1"/>
</dbReference>
<sequence length="219" mass="24678">MSTTSKSILCFGDSNTWGLIAGTKERYPWGVRWTSLLQEKLPFPDYRVIEEGLCGRTTVFEDPWRKGISGDKALPILLNSHKPLSQIVLMLGTNDCKKNYHATVDEICAGVQKLIDQIRRITPDCPVLLVSPIALGERVWEEGYDPEFEAWSVEKARELPNAYAALAHRNGISFLAASDYAVPSEVDREHMDEDGHRRLAEAIYRKILPSLAEYTQKTA</sequence>
<dbReference type="PANTHER" id="PTHR30383:SF29">
    <property type="entry name" value="SGNH HYDROLASE-TYPE ESTERASE DOMAIN-CONTAINING PROTEIN"/>
    <property type="match status" value="1"/>
</dbReference>
<gene>
    <name evidence="2" type="ORF">LKD81_18260</name>
</gene>
<name>A0AAE3EDD9_9FIRM</name>
<reference evidence="2" key="1">
    <citation type="submission" date="2021-10" db="EMBL/GenBank/DDBJ databases">
        <title>Anaerobic single-cell dispensing facilitates the cultivation of human gut bacteria.</title>
        <authorList>
            <person name="Afrizal A."/>
        </authorList>
    </citation>
    <scope>NUCLEOTIDE SEQUENCE</scope>
    <source>
        <strain evidence="2">CLA-AA-H215</strain>
    </source>
</reference>
<accession>A0AAE3EDD9</accession>
<proteinExistence type="predicted"/>
<evidence type="ECO:0000313" key="3">
    <source>
        <dbReference type="Proteomes" id="UP001198182"/>
    </source>
</evidence>
<feature type="domain" description="SGNH hydrolase-type esterase" evidence="1">
    <location>
        <begin position="10"/>
        <end position="195"/>
    </location>
</feature>
<protein>
    <submittedName>
        <fullName evidence="2">GDSL-type esterase/lipase family protein</fullName>
    </submittedName>
</protein>
<comment type="caution">
    <text evidence="2">The sequence shown here is derived from an EMBL/GenBank/DDBJ whole genome shotgun (WGS) entry which is preliminary data.</text>
</comment>
<dbReference type="InterPro" id="IPR036514">
    <property type="entry name" value="SGNH_hydro_sf"/>
</dbReference>
<dbReference type="Pfam" id="PF13472">
    <property type="entry name" value="Lipase_GDSL_2"/>
    <property type="match status" value="1"/>
</dbReference>
<dbReference type="InterPro" id="IPR051532">
    <property type="entry name" value="Ester_Hydrolysis_Enzymes"/>
</dbReference>
<dbReference type="Gene3D" id="3.40.50.1110">
    <property type="entry name" value="SGNH hydrolase"/>
    <property type="match status" value="1"/>
</dbReference>
<organism evidence="2 3">
    <name type="scientific">Hominifimenecus microfluidus</name>
    <dbReference type="NCBI Taxonomy" id="2885348"/>
    <lineage>
        <taxon>Bacteria</taxon>
        <taxon>Bacillati</taxon>
        <taxon>Bacillota</taxon>
        <taxon>Clostridia</taxon>
        <taxon>Lachnospirales</taxon>
        <taxon>Lachnospiraceae</taxon>
        <taxon>Hominifimenecus</taxon>
    </lineage>
</organism>
<dbReference type="InterPro" id="IPR013830">
    <property type="entry name" value="SGNH_hydro"/>
</dbReference>
<keyword evidence="3" id="KW-1185">Reference proteome</keyword>
<dbReference type="RefSeq" id="WP_308455251.1">
    <property type="nucleotide sequence ID" value="NZ_JAJEQR010000123.1"/>
</dbReference>
<evidence type="ECO:0000259" key="1">
    <source>
        <dbReference type="Pfam" id="PF13472"/>
    </source>
</evidence>
<dbReference type="SUPFAM" id="SSF52266">
    <property type="entry name" value="SGNH hydrolase"/>
    <property type="match status" value="1"/>
</dbReference>